<feature type="non-terminal residue" evidence="2">
    <location>
        <position position="1"/>
    </location>
</feature>
<protein>
    <submittedName>
        <fullName evidence="2">Predicted protein</fullName>
    </submittedName>
</protein>
<feature type="compositionally biased region" description="Low complexity" evidence="1">
    <location>
        <begin position="61"/>
        <end position="71"/>
    </location>
</feature>
<proteinExistence type="evidence at transcript level"/>
<sequence length="144" mass="14983">DEGGGGLRAEDGGRGAAAPVVQRERGDRGGASGGAHVQRDDLVVHVPGRGGRRGRPEDQPAGARRVVAGEAGVREDAGVRGGKGRAGEEDPRVLRGRGRGRVPGAGRRGVVRVGRRGSRLLPREDRLRAPKQLLDRVAAFIAEG</sequence>
<reference evidence="2" key="1">
    <citation type="journal article" date="2011" name="Plant Physiol.">
        <title>Comprehensive sequence analysis of 24,783 barley full-length cDNAs derived from 12 clone libraries.</title>
        <authorList>
            <person name="Matsumoto T."/>
            <person name="Tanaka T."/>
            <person name="Sakai H."/>
            <person name="Amano N."/>
            <person name="Kanamori H."/>
            <person name="Kurita K."/>
            <person name="Kikuta A."/>
            <person name="Kamiya K."/>
            <person name="Yamamoto M."/>
            <person name="Ikawa H."/>
            <person name="Fujii N."/>
            <person name="Hori K."/>
            <person name="Itoh T."/>
            <person name="Sato K."/>
        </authorList>
    </citation>
    <scope>NUCLEOTIDE SEQUENCE</scope>
    <source>
        <tissue evidence="2">Shoot and root</tissue>
    </source>
</reference>
<dbReference type="EMBL" id="AK370242">
    <property type="protein sequence ID" value="BAK01443.1"/>
    <property type="molecule type" value="mRNA"/>
</dbReference>
<name>F2E271_HORVV</name>
<accession>F2E271</accession>
<evidence type="ECO:0000313" key="2">
    <source>
        <dbReference type="EMBL" id="BAK01443.1"/>
    </source>
</evidence>
<organism evidence="2">
    <name type="scientific">Hordeum vulgare subsp. vulgare</name>
    <name type="common">Domesticated barley</name>
    <dbReference type="NCBI Taxonomy" id="112509"/>
    <lineage>
        <taxon>Eukaryota</taxon>
        <taxon>Viridiplantae</taxon>
        <taxon>Streptophyta</taxon>
        <taxon>Embryophyta</taxon>
        <taxon>Tracheophyta</taxon>
        <taxon>Spermatophyta</taxon>
        <taxon>Magnoliopsida</taxon>
        <taxon>Liliopsida</taxon>
        <taxon>Poales</taxon>
        <taxon>Poaceae</taxon>
        <taxon>BOP clade</taxon>
        <taxon>Pooideae</taxon>
        <taxon>Triticodae</taxon>
        <taxon>Triticeae</taxon>
        <taxon>Hordeinae</taxon>
        <taxon>Hordeum</taxon>
    </lineage>
</organism>
<feature type="region of interest" description="Disordered" evidence="1">
    <location>
        <begin position="1"/>
        <end position="106"/>
    </location>
</feature>
<dbReference type="AlphaFoldDB" id="F2E271"/>
<evidence type="ECO:0000256" key="1">
    <source>
        <dbReference type="SAM" id="MobiDB-lite"/>
    </source>
</evidence>